<organism evidence="2 3">
    <name type="scientific">Spirosoma montaniterrae</name>
    <dbReference type="NCBI Taxonomy" id="1178516"/>
    <lineage>
        <taxon>Bacteria</taxon>
        <taxon>Pseudomonadati</taxon>
        <taxon>Bacteroidota</taxon>
        <taxon>Cytophagia</taxon>
        <taxon>Cytophagales</taxon>
        <taxon>Cytophagaceae</taxon>
        <taxon>Spirosoma</taxon>
    </lineage>
</organism>
<keyword evidence="3" id="KW-1185">Reference proteome</keyword>
<dbReference type="AlphaFoldDB" id="A0A1P9X4J9"/>
<evidence type="ECO:0000313" key="2">
    <source>
        <dbReference type="EMBL" id="AQG82570.1"/>
    </source>
</evidence>
<keyword evidence="1" id="KW-1133">Transmembrane helix</keyword>
<evidence type="ECO:0008006" key="4">
    <source>
        <dbReference type="Google" id="ProtNLM"/>
    </source>
</evidence>
<dbReference type="KEGG" id="smon:AWR27_18435"/>
<protein>
    <recommendedName>
        <fullName evidence="4">DUF4129 domain-containing protein</fullName>
    </recommendedName>
</protein>
<evidence type="ECO:0000313" key="3">
    <source>
        <dbReference type="Proteomes" id="UP000187941"/>
    </source>
</evidence>
<reference evidence="2 3" key="1">
    <citation type="submission" date="2016-01" db="EMBL/GenBank/DDBJ databases">
        <authorList>
            <person name="Oliw E.H."/>
        </authorList>
    </citation>
    <scope>NUCLEOTIDE SEQUENCE [LARGE SCALE GENOMIC DNA]</scope>
    <source>
        <strain evidence="2 3">DY10</strain>
    </source>
</reference>
<dbReference type="STRING" id="1178516.AWR27_18435"/>
<gene>
    <name evidence="2" type="ORF">AWR27_18435</name>
</gene>
<dbReference type="OrthoDB" id="848790at2"/>
<evidence type="ECO:0000256" key="1">
    <source>
        <dbReference type="SAM" id="Phobius"/>
    </source>
</evidence>
<sequence>MLFPDTARQFAPYLVRAVDVYATQTTGSGPTAISRDSAVYTLLSFETDSLQTLQVPIRLIGSTDCTDVYAPVDTVFLHSKLTTGPVAQTLAANTTLVPLRQQFNYPVLVFVIAGLSALALLAYGLLGRIVARQWRLYRLNRRHIRFIKTYNRLSRNLTADTASDIANDAIVLWKKYLERLDKQPYMSLTTPEIAERINDERVTNALREADRMIYGGVFTEHSQSALRVLSDIATVAYRRRRAVLQHRRTQPQTEPA</sequence>
<accession>A0A1P9X4J9</accession>
<name>A0A1P9X4J9_9BACT</name>
<keyword evidence="1" id="KW-0472">Membrane</keyword>
<keyword evidence="1" id="KW-0812">Transmembrane</keyword>
<dbReference type="EMBL" id="CP014263">
    <property type="protein sequence ID" value="AQG82570.1"/>
    <property type="molecule type" value="Genomic_DNA"/>
</dbReference>
<dbReference type="Proteomes" id="UP000187941">
    <property type="component" value="Chromosome"/>
</dbReference>
<proteinExistence type="predicted"/>
<feature type="transmembrane region" description="Helical" evidence="1">
    <location>
        <begin position="107"/>
        <end position="131"/>
    </location>
</feature>